<dbReference type="Pfam" id="PF00209">
    <property type="entry name" value="SNF"/>
    <property type="match status" value="2"/>
</dbReference>
<reference evidence="7" key="1">
    <citation type="submission" date="2020-10" db="EMBL/GenBank/DDBJ databases">
        <authorList>
            <person name="Gilroy R."/>
        </authorList>
    </citation>
    <scope>NUCLEOTIDE SEQUENCE</scope>
    <source>
        <strain evidence="7">11300</strain>
    </source>
</reference>
<evidence type="ECO:0000256" key="2">
    <source>
        <dbReference type="ARBA" id="ARBA00022448"/>
    </source>
</evidence>
<feature type="transmembrane region" description="Helical" evidence="6">
    <location>
        <begin position="348"/>
        <end position="365"/>
    </location>
</feature>
<feature type="transmembrane region" description="Helical" evidence="6">
    <location>
        <begin position="416"/>
        <end position="439"/>
    </location>
</feature>
<keyword evidence="3 6" id="KW-0812">Transmembrane</keyword>
<proteinExistence type="predicted"/>
<feature type="transmembrane region" description="Helical" evidence="6">
    <location>
        <begin position="377"/>
        <end position="395"/>
    </location>
</feature>
<evidence type="ECO:0000313" key="8">
    <source>
        <dbReference type="Proteomes" id="UP000824091"/>
    </source>
</evidence>
<dbReference type="Proteomes" id="UP000824091">
    <property type="component" value="Unassembled WGS sequence"/>
</dbReference>
<feature type="transmembrane region" description="Helical" evidence="6">
    <location>
        <begin position="90"/>
        <end position="114"/>
    </location>
</feature>
<comment type="subcellular location">
    <subcellularLocation>
        <location evidence="1">Membrane</location>
        <topology evidence="1">Multi-pass membrane protein</topology>
    </subcellularLocation>
</comment>
<sequence length="504" mass="55247">MDKKENKGHGFSSRIGLLLTLLGAAIGAGDFWRFPRVVTLNGGGAFLIAYLVIFFCFAIPIMCAEHGIGRATRHGLPGAFKDFVGKKCTWMGMFMVAIVIMVMSTFTTVCAWVLRYLWFAVTNKFAHVDTVELFSTTSERDPVTMVIFIVILAFCCFVVSKGISGGIEKSMKVMIPILAISLVIIVVRSLTLSGASEGLQYLFHIDTDYLFRANTWLEALGQIAWTMGPGFGLILSYAVYTQPKTDITLTTLTSGLSDTTAAILASTAICCTLFATLGTEASYEVMQSGSNGLCFIALPNLFATMPGGQFFGICFFLALFMAVLTSNFGHVAVVSLALQELGISRRKAIWYTGIVTCIIGIPATWDMDVMSREDWVSGTLLIFGALFVCYAVKKFGAKKFREKFLDRYDEFHLGRWFELTITIIAPLLSIFVLGAWVYQSISADPASALDPFGISSVGTLLLQGALIVIVTVLFNDKVAARVKNKYFNGETFPEIPPEHWDNAQ</sequence>
<evidence type="ECO:0000313" key="7">
    <source>
        <dbReference type="EMBL" id="HIU26981.1"/>
    </source>
</evidence>
<gene>
    <name evidence="7" type="ORF">IAD16_01205</name>
</gene>
<dbReference type="PANTHER" id="PTHR42948">
    <property type="entry name" value="TRANSPORTER"/>
    <property type="match status" value="1"/>
</dbReference>
<evidence type="ECO:0000256" key="6">
    <source>
        <dbReference type="SAM" id="Phobius"/>
    </source>
</evidence>
<accession>A0A9D1I2J1</accession>
<feature type="transmembrane region" description="Helical" evidence="6">
    <location>
        <begin position="216"/>
        <end position="240"/>
    </location>
</feature>
<reference evidence="7" key="2">
    <citation type="journal article" date="2021" name="PeerJ">
        <title>Extensive microbial diversity within the chicken gut microbiome revealed by metagenomics and culture.</title>
        <authorList>
            <person name="Gilroy R."/>
            <person name="Ravi A."/>
            <person name="Getino M."/>
            <person name="Pursley I."/>
            <person name="Horton D.L."/>
            <person name="Alikhan N.F."/>
            <person name="Baker D."/>
            <person name="Gharbi K."/>
            <person name="Hall N."/>
            <person name="Watson M."/>
            <person name="Adriaenssens E.M."/>
            <person name="Foster-Nyarko E."/>
            <person name="Jarju S."/>
            <person name="Secka A."/>
            <person name="Antonio M."/>
            <person name="Oren A."/>
            <person name="Chaudhuri R.R."/>
            <person name="La Ragione R."/>
            <person name="Hildebrand F."/>
            <person name="Pallen M.J."/>
        </authorList>
    </citation>
    <scope>NUCLEOTIDE SEQUENCE</scope>
    <source>
        <strain evidence="7">11300</strain>
    </source>
</reference>
<feature type="transmembrane region" description="Helical" evidence="6">
    <location>
        <begin position="310"/>
        <end position="336"/>
    </location>
</feature>
<dbReference type="CDD" id="cd10336">
    <property type="entry name" value="SLC6sbd_Tyt1-Like"/>
    <property type="match status" value="1"/>
</dbReference>
<dbReference type="InterPro" id="IPR037272">
    <property type="entry name" value="SNS_sf"/>
</dbReference>
<dbReference type="PROSITE" id="PS50267">
    <property type="entry name" value="NA_NEUROTRAN_SYMP_3"/>
    <property type="match status" value="1"/>
</dbReference>
<feature type="transmembrane region" description="Helical" evidence="6">
    <location>
        <begin position="451"/>
        <end position="474"/>
    </location>
</feature>
<dbReference type="GO" id="GO:0016020">
    <property type="term" value="C:membrane"/>
    <property type="evidence" value="ECO:0007669"/>
    <property type="project" value="UniProtKB-SubCell"/>
</dbReference>
<dbReference type="InterPro" id="IPR047218">
    <property type="entry name" value="YocR/YhdH-like"/>
</dbReference>
<feature type="transmembrane region" description="Helical" evidence="6">
    <location>
        <begin position="261"/>
        <end position="279"/>
    </location>
</feature>
<dbReference type="NCBIfam" id="NF037979">
    <property type="entry name" value="Na_transp"/>
    <property type="match status" value="1"/>
</dbReference>
<organism evidence="7 8">
    <name type="scientific">Candidatus Fimisoma avicola</name>
    <dbReference type="NCBI Taxonomy" id="2840826"/>
    <lineage>
        <taxon>Bacteria</taxon>
        <taxon>Bacillati</taxon>
        <taxon>Bacillota</taxon>
        <taxon>Clostridia</taxon>
        <taxon>Eubacteriales</taxon>
        <taxon>Candidatus Fimisoma</taxon>
    </lineage>
</organism>
<dbReference type="PANTHER" id="PTHR42948:SF1">
    <property type="entry name" value="TRANSPORTER"/>
    <property type="match status" value="1"/>
</dbReference>
<keyword evidence="2" id="KW-0813">Transport</keyword>
<dbReference type="InterPro" id="IPR000175">
    <property type="entry name" value="Na/ntran_symport"/>
</dbReference>
<feature type="transmembrane region" description="Helical" evidence="6">
    <location>
        <begin position="175"/>
        <end position="196"/>
    </location>
</feature>
<keyword evidence="5 6" id="KW-0472">Membrane</keyword>
<evidence type="ECO:0000256" key="4">
    <source>
        <dbReference type="ARBA" id="ARBA00022989"/>
    </source>
</evidence>
<name>A0A9D1I2J1_9FIRM</name>
<dbReference type="SUPFAM" id="SSF161070">
    <property type="entry name" value="SNF-like"/>
    <property type="match status" value="1"/>
</dbReference>
<dbReference type="AlphaFoldDB" id="A0A9D1I2J1"/>
<dbReference type="PRINTS" id="PR00176">
    <property type="entry name" value="NANEUSMPORT"/>
</dbReference>
<evidence type="ECO:0000256" key="1">
    <source>
        <dbReference type="ARBA" id="ARBA00004141"/>
    </source>
</evidence>
<protein>
    <submittedName>
        <fullName evidence="7">Sodium-dependent transporter</fullName>
    </submittedName>
</protein>
<dbReference type="EMBL" id="DVMO01000019">
    <property type="protein sequence ID" value="HIU26981.1"/>
    <property type="molecule type" value="Genomic_DNA"/>
</dbReference>
<keyword evidence="4 6" id="KW-1133">Transmembrane helix</keyword>
<feature type="transmembrane region" description="Helical" evidence="6">
    <location>
        <begin position="43"/>
        <end position="64"/>
    </location>
</feature>
<comment type="caution">
    <text evidence="7">The sequence shown here is derived from an EMBL/GenBank/DDBJ whole genome shotgun (WGS) entry which is preliminary data.</text>
</comment>
<feature type="transmembrane region" description="Helical" evidence="6">
    <location>
        <begin position="143"/>
        <end position="163"/>
    </location>
</feature>
<evidence type="ECO:0000256" key="5">
    <source>
        <dbReference type="ARBA" id="ARBA00023136"/>
    </source>
</evidence>
<evidence type="ECO:0000256" key="3">
    <source>
        <dbReference type="ARBA" id="ARBA00022692"/>
    </source>
</evidence>